<feature type="domain" description="Transposase Tn5-like N-terminal" evidence="1">
    <location>
        <begin position="10"/>
        <end position="68"/>
    </location>
</feature>
<dbReference type="InterPro" id="IPR012337">
    <property type="entry name" value="RNaseH-like_sf"/>
</dbReference>
<dbReference type="Gene3D" id="3.90.350.10">
    <property type="entry name" value="Transposase Inhibitor Protein From Tn5, Chain A, domain 1"/>
    <property type="match status" value="1"/>
</dbReference>
<evidence type="ECO:0000313" key="3">
    <source>
        <dbReference type="Proteomes" id="UP000494329"/>
    </source>
</evidence>
<dbReference type="PANTHER" id="PTHR37319">
    <property type="entry name" value="TRANSPOSASE"/>
    <property type="match status" value="1"/>
</dbReference>
<organism evidence="2 3">
    <name type="scientific">Paraburkholderia solisilvae</name>
    <dbReference type="NCBI Taxonomy" id="624376"/>
    <lineage>
        <taxon>Bacteria</taxon>
        <taxon>Pseudomonadati</taxon>
        <taxon>Pseudomonadota</taxon>
        <taxon>Betaproteobacteria</taxon>
        <taxon>Burkholderiales</taxon>
        <taxon>Burkholderiaceae</taxon>
        <taxon>Paraburkholderia</taxon>
    </lineage>
</organism>
<dbReference type="Pfam" id="PF14706">
    <property type="entry name" value="Tnp_DNA_bind"/>
    <property type="match status" value="1"/>
</dbReference>
<dbReference type="SUPFAM" id="SSF53098">
    <property type="entry name" value="Ribonuclease H-like"/>
    <property type="match status" value="1"/>
</dbReference>
<dbReference type="InterPro" id="IPR054836">
    <property type="entry name" value="Tn5_transposase"/>
</dbReference>
<dbReference type="InterPro" id="IPR014735">
    <property type="entry name" value="Transposase_Tn5-like_N"/>
</dbReference>
<dbReference type="Proteomes" id="UP000494329">
    <property type="component" value="Unassembled WGS sequence"/>
</dbReference>
<dbReference type="PANTHER" id="PTHR37319:SF1">
    <property type="entry name" value="TRANSPOSASE TN5 DIMERISATION DOMAIN-CONTAINING PROTEIN"/>
    <property type="match status" value="1"/>
</dbReference>
<dbReference type="EMBL" id="CADIKF010000051">
    <property type="protein sequence ID" value="CAB3767468.1"/>
    <property type="molecule type" value="Genomic_DNA"/>
</dbReference>
<keyword evidence="3" id="KW-1185">Reference proteome</keyword>
<sequence length="416" mass="47585">MAGKRQADDRSWLDLEVQGSEFQDTRLRRRFAMLLEKLWDGMGHTIPFACQDWASTKAAYRFLSNVRVSEHDILSGHFQASAERVKATCGPVLILQDTTTFSYQRERPELIGYTGKTTLRTGKKRRGSATAAHAMTHPYASESGCHCRWIATWPGGGEVLDEKAIQRASELKRHVNPTRVPIEEKESWRWLENMRQSTELLDDPVRCIHIGDRGNDIYELFCTAYDLCTHFLARTCVDRLAGEGQHTISKAMQQVQVKGLHRVELRDAKGRPMTVTLELRYQQMTVLPAIGKQSRYPALQLTVLHAQERNAPPGRARVEWKLITNLPVRSRAEAIEMPDWYAMRWKIETFHKNPEIGLQSRRVPASHSRQANEPDRSLLHPELAHILAHHARPIGATGRRRTCVHARRNRTARTAC</sequence>
<dbReference type="Gene3D" id="1.10.246.40">
    <property type="entry name" value="Tn5 transposase, domain 1"/>
    <property type="match status" value="1"/>
</dbReference>
<evidence type="ECO:0000259" key="1">
    <source>
        <dbReference type="Pfam" id="PF14706"/>
    </source>
</evidence>
<evidence type="ECO:0000313" key="2">
    <source>
        <dbReference type="EMBL" id="CAB3767468.1"/>
    </source>
</evidence>
<reference evidence="2 3" key="1">
    <citation type="submission" date="2020-04" db="EMBL/GenBank/DDBJ databases">
        <authorList>
            <person name="De Canck E."/>
        </authorList>
    </citation>
    <scope>NUCLEOTIDE SEQUENCE [LARGE SCALE GENOMIC DNA]</scope>
    <source>
        <strain evidence="2 3">LMG 29739</strain>
    </source>
</reference>
<dbReference type="InterPro" id="IPR038215">
    <property type="entry name" value="TN5-like_N_sf"/>
</dbReference>
<dbReference type="NCBIfam" id="NF033590">
    <property type="entry name" value="transpos_IS4_3"/>
    <property type="match status" value="1"/>
</dbReference>
<dbReference type="InterPro" id="IPR047768">
    <property type="entry name" value="Tn5p-like"/>
</dbReference>
<proteinExistence type="predicted"/>
<protein>
    <recommendedName>
        <fullName evidence="1">Transposase Tn5-like N-terminal domain-containing protein</fullName>
    </recommendedName>
</protein>
<gene>
    <name evidence="2" type="ORF">LMG29739_05080</name>
</gene>
<dbReference type="AlphaFoldDB" id="A0A6J5ELS3"/>
<name>A0A6J5ELS3_9BURK</name>
<dbReference type="RefSeq" id="WP_217478252.1">
    <property type="nucleotide sequence ID" value="NZ_CADIKF010000051.1"/>
</dbReference>
<accession>A0A6J5ELS3</accession>